<keyword evidence="10 17" id="KW-0067">ATP-binding</keyword>
<feature type="zinc finger region" description="C4-type" evidence="17">
    <location>
        <begin position="252"/>
        <end position="279"/>
    </location>
</feature>
<comment type="subcellular location">
    <subcellularLocation>
        <location evidence="1 17">Cytoplasm</location>
    </subcellularLocation>
</comment>
<evidence type="ECO:0000313" key="19">
    <source>
        <dbReference type="EMBL" id="QTA90980.1"/>
    </source>
</evidence>
<dbReference type="GO" id="GO:0005524">
    <property type="term" value="F:ATP binding"/>
    <property type="evidence" value="ECO:0007669"/>
    <property type="project" value="UniProtKB-UniRule"/>
</dbReference>
<comment type="subunit">
    <text evidence="17">Forms a heterotetramer with UvrB during the search for lesions.</text>
</comment>
<dbReference type="InterPro" id="IPR004602">
    <property type="entry name" value="UvrA"/>
</dbReference>
<dbReference type="InterPro" id="IPR003439">
    <property type="entry name" value="ABC_transporter-like_ATP-bd"/>
</dbReference>
<evidence type="ECO:0000256" key="17">
    <source>
        <dbReference type="HAMAP-Rule" id="MF_00205"/>
    </source>
</evidence>
<dbReference type="GO" id="GO:0003677">
    <property type="term" value="F:DNA binding"/>
    <property type="evidence" value="ECO:0007669"/>
    <property type="project" value="UniProtKB-UniRule"/>
</dbReference>
<comment type="function">
    <text evidence="17">The UvrABC repair system catalyzes the recognition and processing of DNA lesions. UvrA is an ATPase and a DNA-binding protein. A damage recognition complex composed of 2 UvrA and 2 UvrB subunits scans DNA for abnormalities. When the presence of a lesion has been verified by UvrB, the UvrA molecules dissociate.</text>
</comment>
<dbReference type="InterPro" id="IPR027417">
    <property type="entry name" value="P-loop_NTPase"/>
</dbReference>
<evidence type="ECO:0000256" key="13">
    <source>
        <dbReference type="ARBA" id="ARBA00023204"/>
    </source>
</evidence>
<keyword evidence="3 17" id="KW-0479">Metal-binding</keyword>
<keyword evidence="9 17" id="KW-0862">Zinc</keyword>
<comment type="similarity">
    <text evidence="14 17">Belongs to the ABC transporter superfamily. UvrA family.</text>
</comment>
<dbReference type="Gene3D" id="1.20.1580.10">
    <property type="entry name" value="ABC transporter ATPase like domain"/>
    <property type="match status" value="2"/>
</dbReference>
<dbReference type="InterPro" id="IPR041552">
    <property type="entry name" value="UvrA_DNA-bd"/>
</dbReference>
<keyword evidence="4 17" id="KW-0677">Repeat</keyword>
<dbReference type="GO" id="GO:0009432">
    <property type="term" value="P:SOS response"/>
    <property type="evidence" value="ECO:0007669"/>
    <property type="project" value="UniProtKB-UniRule"/>
</dbReference>
<dbReference type="PROSITE" id="PS00211">
    <property type="entry name" value="ABC_TRANSPORTER_1"/>
    <property type="match status" value="2"/>
</dbReference>
<dbReference type="AlphaFoldDB" id="A0A975BSU2"/>
<accession>A0A975BSU2</accession>
<protein>
    <recommendedName>
        <fullName evidence="15 17">UvrABC system protein A</fullName>
        <shortName evidence="17">UvrA protein</shortName>
    </recommendedName>
    <alternativeName>
        <fullName evidence="16 17">Excinuclease ABC subunit A</fullName>
    </alternativeName>
</protein>
<dbReference type="FunFam" id="1.20.1580.10:FF:000002">
    <property type="entry name" value="UvrABC system protein A"/>
    <property type="match status" value="1"/>
</dbReference>
<feature type="binding site" evidence="17">
    <location>
        <begin position="33"/>
        <end position="40"/>
    </location>
    <ligand>
        <name>ATP</name>
        <dbReference type="ChEBI" id="CHEBI:30616"/>
    </ligand>
</feature>
<evidence type="ECO:0000256" key="6">
    <source>
        <dbReference type="ARBA" id="ARBA00022763"/>
    </source>
</evidence>
<keyword evidence="12 17" id="KW-0238">DNA-binding</keyword>
<evidence type="ECO:0000259" key="18">
    <source>
        <dbReference type="PROSITE" id="PS50893"/>
    </source>
</evidence>
<dbReference type="KEGG" id="dmm:dnm_070440"/>
<keyword evidence="11 17" id="KW-0267">Excision nuclease</keyword>
<dbReference type="Proteomes" id="UP000663722">
    <property type="component" value="Chromosome"/>
</dbReference>
<dbReference type="RefSeq" id="WP_207678941.1">
    <property type="nucleotide sequence ID" value="NZ_CP061800.1"/>
</dbReference>
<evidence type="ECO:0000256" key="8">
    <source>
        <dbReference type="ARBA" id="ARBA00022771"/>
    </source>
</evidence>
<evidence type="ECO:0000256" key="5">
    <source>
        <dbReference type="ARBA" id="ARBA00022741"/>
    </source>
</evidence>
<evidence type="ECO:0000313" key="20">
    <source>
        <dbReference type="Proteomes" id="UP000663722"/>
    </source>
</evidence>
<keyword evidence="13 17" id="KW-0234">DNA repair</keyword>
<dbReference type="SUPFAM" id="SSF52540">
    <property type="entry name" value="P-loop containing nucleoside triphosphate hydrolases"/>
    <property type="match status" value="2"/>
</dbReference>
<dbReference type="HAMAP" id="MF_00205">
    <property type="entry name" value="UvrA"/>
    <property type="match status" value="1"/>
</dbReference>
<keyword evidence="7 17" id="KW-0228">DNA excision</keyword>
<dbReference type="CDD" id="cd03270">
    <property type="entry name" value="ABC_UvrA_I"/>
    <property type="match status" value="1"/>
</dbReference>
<dbReference type="CDD" id="cd03271">
    <property type="entry name" value="ABC_UvrA_II"/>
    <property type="match status" value="1"/>
</dbReference>
<dbReference type="Gene3D" id="3.40.50.300">
    <property type="entry name" value="P-loop containing nucleotide triphosphate hydrolases"/>
    <property type="match status" value="2"/>
</dbReference>
<dbReference type="GO" id="GO:0005737">
    <property type="term" value="C:cytoplasm"/>
    <property type="evidence" value="ECO:0007669"/>
    <property type="project" value="UniProtKB-SubCell"/>
</dbReference>
<keyword evidence="17" id="KW-0742">SOS response</keyword>
<feature type="zinc finger region" description="C4-type" evidence="17">
    <location>
        <begin position="737"/>
        <end position="763"/>
    </location>
</feature>
<feature type="domain" description="ABC transporter" evidence="18">
    <location>
        <begin position="603"/>
        <end position="934"/>
    </location>
</feature>
<dbReference type="GO" id="GO:0006289">
    <property type="term" value="P:nucleotide-excision repair"/>
    <property type="evidence" value="ECO:0007669"/>
    <property type="project" value="UniProtKB-UniRule"/>
</dbReference>
<keyword evidence="5 17" id="KW-0547">Nucleotide-binding</keyword>
<evidence type="ECO:0000256" key="16">
    <source>
        <dbReference type="ARBA" id="ARBA00042156"/>
    </source>
</evidence>
<gene>
    <name evidence="17 19" type="primary">uvrA</name>
    <name evidence="19" type="ORF">dnm_070440</name>
</gene>
<dbReference type="PANTHER" id="PTHR43152">
    <property type="entry name" value="UVRABC SYSTEM PROTEIN A"/>
    <property type="match status" value="1"/>
</dbReference>
<dbReference type="EMBL" id="CP061800">
    <property type="protein sequence ID" value="QTA90980.1"/>
    <property type="molecule type" value="Genomic_DNA"/>
</dbReference>
<evidence type="ECO:0000256" key="4">
    <source>
        <dbReference type="ARBA" id="ARBA00022737"/>
    </source>
</evidence>
<dbReference type="Gene3D" id="3.30.1490.20">
    <property type="entry name" value="ATP-grasp fold, A domain"/>
    <property type="match status" value="1"/>
</dbReference>
<dbReference type="PANTHER" id="PTHR43152:SF3">
    <property type="entry name" value="UVRABC SYSTEM PROTEIN A"/>
    <property type="match status" value="1"/>
</dbReference>
<evidence type="ECO:0000256" key="7">
    <source>
        <dbReference type="ARBA" id="ARBA00022769"/>
    </source>
</evidence>
<evidence type="ECO:0000256" key="10">
    <source>
        <dbReference type="ARBA" id="ARBA00022840"/>
    </source>
</evidence>
<reference evidence="19" key="1">
    <citation type="journal article" date="2021" name="Microb. Physiol.">
        <title>Proteogenomic Insights into the Physiology of Marine, Sulfate-Reducing, Filamentous Desulfonema limicola and Desulfonema magnum.</title>
        <authorList>
            <person name="Schnaars V."/>
            <person name="Wohlbrand L."/>
            <person name="Scheve S."/>
            <person name="Hinrichs C."/>
            <person name="Reinhardt R."/>
            <person name="Rabus R."/>
        </authorList>
    </citation>
    <scope>NUCLEOTIDE SEQUENCE</scope>
    <source>
        <strain evidence="19">4be13</strain>
    </source>
</reference>
<evidence type="ECO:0000256" key="15">
    <source>
        <dbReference type="ARBA" id="ARBA00039316"/>
    </source>
</evidence>
<evidence type="ECO:0000256" key="12">
    <source>
        <dbReference type="ARBA" id="ARBA00023125"/>
    </source>
</evidence>
<evidence type="ECO:0000256" key="2">
    <source>
        <dbReference type="ARBA" id="ARBA00022490"/>
    </source>
</evidence>
<evidence type="ECO:0000256" key="9">
    <source>
        <dbReference type="ARBA" id="ARBA00022833"/>
    </source>
</evidence>
<dbReference type="InterPro" id="IPR017871">
    <property type="entry name" value="ABC_transporter-like_CS"/>
</dbReference>
<keyword evidence="8 17" id="KW-0863">Zinc-finger</keyword>
<dbReference type="GO" id="GO:0016887">
    <property type="term" value="F:ATP hydrolysis activity"/>
    <property type="evidence" value="ECO:0007669"/>
    <property type="project" value="InterPro"/>
</dbReference>
<feature type="binding site" evidence="17">
    <location>
        <begin position="638"/>
        <end position="645"/>
    </location>
    <ligand>
        <name>ATP</name>
        <dbReference type="ChEBI" id="CHEBI:30616"/>
    </ligand>
</feature>
<dbReference type="Pfam" id="PF17760">
    <property type="entry name" value="UvrA_inter"/>
    <property type="match status" value="1"/>
</dbReference>
<evidence type="ECO:0000256" key="3">
    <source>
        <dbReference type="ARBA" id="ARBA00022723"/>
    </source>
</evidence>
<dbReference type="NCBIfam" id="NF001503">
    <property type="entry name" value="PRK00349.1"/>
    <property type="match status" value="1"/>
</dbReference>
<organism evidence="19 20">
    <name type="scientific">Desulfonema magnum</name>
    <dbReference type="NCBI Taxonomy" id="45655"/>
    <lineage>
        <taxon>Bacteria</taxon>
        <taxon>Pseudomonadati</taxon>
        <taxon>Thermodesulfobacteriota</taxon>
        <taxon>Desulfobacteria</taxon>
        <taxon>Desulfobacterales</taxon>
        <taxon>Desulfococcaceae</taxon>
        <taxon>Desulfonema</taxon>
    </lineage>
</organism>
<keyword evidence="6 17" id="KW-0227">DNA damage</keyword>
<dbReference type="InterPro" id="IPR041102">
    <property type="entry name" value="UvrA_inter"/>
</dbReference>
<dbReference type="Pfam" id="PF17755">
    <property type="entry name" value="UvrA_DNA-bind"/>
    <property type="match status" value="1"/>
</dbReference>
<proteinExistence type="inferred from homology"/>
<dbReference type="GO" id="GO:0008270">
    <property type="term" value="F:zinc ion binding"/>
    <property type="evidence" value="ECO:0007669"/>
    <property type="project" value="UniProtKB-UniRule"/>
</dbReference>
<dbReference type="InterPro" id="IPR013815">
    <property type="entry name" value="ATP_grasp_subdomain_1"/>
</dbReference>
<sequence length="949" mass="105979">MKSEKIIIRGARQHNLKNIDVELPRNKLVVITGLSGSGKSSLAFDTLYAEGQRRYVESLSTYARQFLERMDKPDVDMIEGLSPAIAIEQKTASHNPRSTVGTVTEIYDYLRLLFARVGTPHCHQCGQPISSQTLDQIIDQVMSLPEKTRMLILSPLVSAQKGTHEKLFKHLKKEGFSRVRVDGEIMEIEEVGNLDKNKKHTIDVVVDRLVMKENIKNRLADSLELALSQSEGIVIVDVIGKEPILFSEKSACIQCGVSYPEFTPASFSFNSPQGACPKCDGLGTATEFDPDLIIPDHELSLRQGAIAPWANRSSVYFSEFTEALTDHYRTSIYTPYKDLPDHFKNVLLYGSGEEQITFHFERNNRRFTYRKPFEGIIPNLEQRYRETESTWSREDVQRYMNFRPCPECQGAKLNRASRSVKVEGKTISQLTAFSVADAHKFFKHLKLEGKKAVIVKKILKEVTERLSFLENVGLAYLTLDRSAYTLSGGESQRIRLATQIGSKLTGVLYVLDEPSIGLHQRDNQRLLSTLSQMRDLGNTVLVVEHDEETIRSADYVVDMGPGAGVHGGEVVFAGTPDRLLKDKKSLTGQYFSGRKRIEIPSQRRPGNGKKLILRGASENNLRNMDAEFPLGCFICVTGVSGSGKSTLVLETLYRALARQLYRSRTPPGRHKEILGLEYVDKVVNIDQSPIGRTPRSNPGTYTGVFTPVRELFSKTPESRVRGYKLGRFSFNVKGGRCEACRGDGIIKIEMHFLPDVYVPCDVCHGKRYNRETLEIRYKGKNIADVLDMTVNQALAFFENIGNIRSKLQTLVDVGLGYIHFGQPATTLSGGEAQRIKLSKELSKKATGKTVYILDEPTTGLHIDDIQKLLNVLNRLVDVGNTVIVIEHNMDVIKSADHIIDLGPEGGDEGGTVIGCGTPEEIAAIEESYTGQFLKKLIIENQQMEPTGIA</sequence>
<dbReference type="GO" id="GO:0009381">
    <property type="term" value="F:excinuclease ABC activity"/>
    <property type="evidence" value="ECO:0007669"/>
    <property type="project" value="UniProtKB-UniRule"/>
</dbReference>
<evidence type="ECO:0000256" key="1">
    <source>
        <dbReference type="ARBA" id="ARBA00004496"/>
    </source>
</evidence>
<evidence type="ECO:0000256" key="11">
    <source>
        <dbReference type="ARBA" id="ARBA00022881"/>
    </source>
</evidence>
<dbReference type="NCBIfam" id="TIGR00630">
    <property type="entry name" value="uvra"/>
    <property type="match status" value="1"/>
</dbReference>
<name>A0A975BSU2_9BACT</name>
<evidence type="ECO:0000256" key="14">
    <source>
        <dbReference type="ARBA" id="ARBA00038000"/>
    </source>
</evidence>
<dbReference type="GO" id="GO:0009380">
    <property type="term" value="C:excinuclease repair complex"/>
    <property type="evidence" value="ECO:0007669"/>
    <property type="project" value="InterPro"/>
</dbReference>
<dbReference type="Gene3D" id="1.10.8.280">
    <property type="entry name" value="ABC transporter ATPase domain-like"/>
    <property type="match status" value="1"/>
</dbReference>
<dbReference type="PROSITE" id="PS50893">
    <property type="entry name" value="ABC_TRANSPORTER_2"/>
    <property type="match status" value="1"/>
</dbReference>
<keyword evidence="20" id="KW-1185">Reference proteome</keyword>
<keyword evidence="2 17" id="KW-0963">Cytoplasm</keyword>